<gene>
    <name evidence="5" type="ORF">HK18_10890</name>
</gene>
<proteinExistence type="inferred from homology"/>
<dbReference type="Gene3D" id="3.90.220.20">
    <property type="entry name" value="DNA methylase specificity domains"/>
    <property type="match status" value="1"/>
</dbReference>
<keyword evidence="2" id="KW-0680">Restriction system</keyword>
<dbReference type="GO" id="GO:0009307">
    <property type="term" value="P:DNA restriction-modification system"/>
    <property type="evidence" value="ECO:0007669"/>
    <property type="project" value="UniProtKB-KW"/>
</dbReference>
<evidence type="ECO:0000313" key="6">
    <source>
        <dbReference type="Proteomes" id="UP000194946"/>
    </source>
</evidence>
<evidence type="ECO:0000256" key="3">
    <source>
        <dbReference type="ARBA" id="ARBA00023125"/>
    </source>
</evidence>
<comment type="caution">
    <text evidence="5">The sequence shown here is derived from an EMBL/GenBank/DDBJ whole genome shotgun (WGS) entry which is preliminary data.</text>
</comment>
<feature type="domain" description="Type I restriction modification DNA specificity" evidence="4">
    <location>
        <begin position="102"/>
        <end position="234"/>
    </location>
</feature>
<dbReference type="InterPro" id="IPR044946">
    <property type="entry name" value="Restrct_endonuc_typeI_TRD_sf"/>
</dbReference>
<evidence type="ECO:0000256" key="1">
    <source>
        <dbReference type="ARBA" id="ARBA00010923"/>
    </source>
</evidence>
<dbReference type="SUPFAM" id="SSF116734">
    <property type="entry name" value="DNA methylase specificity domain"/>
    <property type="match status" value="1"/>
</dbReference>
<dbReference type="EMBL" id="JOPB01000008">
    <property type="protein sequence ID" value="OUI78044.1"/>
    <property type="molecule type" value="Genomic_DNA"/>
</dbReference>
<comment type="similarity">
    <text evidence="1">Belongs to the type-I restriction system S methylase family.</text>
</comment>
<reference evidence="6" key="1">
    <citation type="submission" date="2014-06" db="EMBL/GenBank/DDBJ databases">
        <authorList>
            <person name="Winans N.J."/>
            <person name="Newell P.D."/>
            <person name="Douglas A.E."/>
        </authorList>
    </citation>
    <scope>NUCLEOTIDE SEQUENCE [LARGE SCALE GENOMIC DNA]</scope>
    <source>
        <strain evidence="6">DmL_052</strain>
    </source>
</reference>
<dbReference type="AlphaFoldDB" id="A0A251ZTQ9"/>
<protein>
    <recommendedName>
        <fullName evidence="4">Type I restriction modification DNA specificity domain-containing protein</fullName>
    </recommendedName>
</protein>
<evidence type="ECO:0000313" key="5">
    <source>
        <dbReference type="EMBL" id="OUI78044.1"/>
    </source>
</evidence>
<dbReference type="Proteomes" id="UP000194946">
    <property type="component" value="Unassembled WGS sequence"/>
</dbReference>
<name>A0A251ZTQ9_9PROT</name>
<keyword evidence="3" id="KW-0238">DNA-binding</keyword>
<dbReference type="InterPro" id="IPR000055">
    <property type="entry name" value="Restrct_endonuc_typeI_TRD"/>
</dbReference>
<evidence type="ECO:0000256" key="2">
    <source>
        <dbReference type="ARBA" id="ARBA00022747"/>
    </source>
</evidence>
<dbReference type="GO" id="GO:0003677">
    <property type="term" value="F:DNA binding"/>
    <property type="evidence" value="ECO:0007669"/>
    <property type="project" value="UniProtKB-KW"/>
</dbReference>
<evidence type="ECO:0000259" key="4">
    <source>
        <dbReference type="Pfam" id="PF01420"/>
    </source>
</evidence>
<accession>A0A251ZTQ9</accession>
<dbReference type="Pfam" id="PF01420">
    <property type="entry name" value="Methylase_S"/>
    <property type="match status" value="1"/>
</dbReference>
<dbReference type="RefSeq" id="WP_086632472.1">
    <property type="nucleotide sequence ID" value="NZ_JOPB01000008.1"/>
</dbReference>
<organism evidence="5 6">
    <name type="scientific">Commensalibacter intestini</name>
    <dbReference type="NCBI Taxonomy" id="479936"/>
    <lineage>
        <taxon>Bacteria</taxon>
        <taxon>Pseudomonadati</taxon>
        <taxon>Pseudomonadota</taxon>
        <taxon>Alphaproteobacteria</taxon>
        <taxon>Acetobacterales</taxon>
        <taxon>Acetobacteraceae</taxon>
    </lineage>
</organism>
<keyword evidence="6" id="KW-1185">Reference proteome</keyword>
<sequence length="500" mass="58007">MKQGIYIKTPQSVNFSSVTQKQYTLSAKQYMELDLQNNHFKYVKDFLERDLTRKDLGTEVGSRNYIEYSKYSFLRTKALKSYSYLPDFNKESLLHIMPSSFVNMNLKKDDIIISKDGNIGEAIILDKDYPNMMLCGALYKLPIIKYKYYLLSFLKHPFFKEQLDFMVPKGATLRHAKTLFLDCKIPFPNQNKEKSVKFIEVLMQAIIHKEQLIKKRHAKILDSIEAELTANQKNNQFVFTLPTLDEVKKINRLDTNLYRKSFKENVFKIKNYKNGFQTIGDAGFILSRGQNLQVSNIGDSIYSNTYYPNFYTLMLPKYISKYGIVNKIGYLGNKNELKVLKCGDLIFGAEGFEKGRSIVIIENTQNIITNIHGITIHKKNINIQESIFIKCFLDYIRYLGMIDLYAVGGNGGSLAQSYWSIIPFPKFPKSKQKEISLLYHNPDLAYQTNNFTLDNFVKEDSLFNEDAGIYELDKTLKYLKNILNKSIDDIVHNKNVNILF</sequence>